<organism evidence="1 2">
    <name type="scientific">Capillimicrobium parvum</name>
    <dbReference type="NCBI Taxonomy" id="2884022"/>
    <lineage>
        <taxon>Bacteria</taxon>
        <taxon>Bacillati</taxon>
        <taxon>Actinomycetota</taxon>
        <taxon>Thermoleophilia</taxon>
        <taxon>Solirubrobacterales</taxon>
        <taxon>Capillimicrobiaceae</taxon>
        <taxon>Capillimicrobium</taxon>
    </lineage>
</organism>
<proteinExistence type="predicted"/>
<evidence type="ECO:0000313" key="1">
    <source>
        <dbReference type="EMBL" id="UGS34252.1"/>
    </source>
</evidence>
<accession>A0A9E6XUY4</accession>
<dbReference type="EMBL" id="CP087164">
    <property type="protein sequence ID" value="UGS34252.1"/>
    <property type="molecule type" value="Genomic_DNA"/>
</dbReference>
<keyword evidence="2" id="KW-1185">Reference proteome</keyword>
<protein>
    <submittedName>
        <fullName evidence="1">Uncharacterized protein</fullName>
    </submittedName>
</protein>
<dbReference type="Proteomes" id="UP001162834">
    <property type="component" value="Chromosome"/>
</dbReference>
<sequence length="101" mass="11447">MRARSSGEVEVVDERLPAAQRHAIRCLRRAGQRATDGPDLIRAYAELREAPERIDLRDPHALEDAIVLADRYGLGAWAERLGRRAVEAWLATDGRPWTYRA</sequence>
<gene>
    <name evidence="1" type="ORF">DSM104329_00628</name>
</gene>
<dbReference type="RefSeq" id="WP_259313938.1">
    <property type="nucleotide sequence ID" value="NZ_CP087164.1"/>
</dbReference>
<name>A0A9E6XUY4_9ACTN</name>
<evidence type="ECO:0000313" key="2">
    <source>
        <dbReference type="Proteomes" id="UP001162834"/>
    </source>
</evidence>
<dbReference type="AlphaFoldDB" id="A0A9E6XUY4"/>
<reference evidence="1" key="1">
    <citation type="journal article" date="2022" name="Int. J. Syst. Evol. Microbiol.">
        <title>Pseudomonas aegrilactucae sp. nov. and Pseudomonas morbosilactucae sp. nov., pathogens causing bacterial rot of lettuce in Japan.</title>
        <authorList>
            <person name="Sawada H."/>
            <person name="Fujikawa T."/>
            <person name="Satou M."/>
        </authorList>
    </citation>
    <scope>NUCLEOTIDE SEQUENCE</scope>
    <source>
        <strain evidence="1">0166_1</strain>
    </source>
</reference>
<dbReference type="KEGG" id="sbae:DSM104329_00628"/>